<feature type="region of interest" description="Disordered" evidence="6">
    <location>
        <begin position="439"/>
        <end position="582"/>
    </location>
</feature>
<feature type="transmembrane region" description="Helical" evidence="7">
    <location>
        <begin position="134"/>
        <end position="156"/>
    </location>
</feature>
<evidence type="ECO:0000256" key="5">
    <source>
        <dbReference type="ARBA" id="ARBA00034769"/>
    </source>
</evidence>
<evidence type="ECO:0000313" key="8">
    <source>
        <dbReference type="EMBL" id="CEM27618.1"/>
    </source>
</evidence>
<dbReference type="PhylomeDB" id="A0A0G4GDW6"/>
<protein>
    <submittedName>
        <fullName evidence="8">Uncharacterized protein</fullName>
    </submittedName>
</protein>
<feature type="compositionally biased region" description="Low complexity" evidence="6">
    <location>
        <begin position="520"/>
        <end position="531"/>
    </location>
</feature>
<evidence type="ECO:0000256" key="2">
    <source>
        <dbReference type="ARBA" id="ARBA00022692"/>
    </source>
</evidence>
<gene>
    <name evidence="8" type="ORF">Cvel_21466</name>
</gene>
<evidence type="ECO:0000256" key="7">
    <source>
        <dbReference type="SAM" id="Phobius"/>
    </source>
</evidence>
<dbReference type="VEuPathDB" id="CryptoDB:Cvel_21466"/>
<organism evidence="8">
    <name type="scientific">Chromera velia CCMP2878</name>
    <dbReference type="NCBI Taxonomy" id="1169474"/>
    <lineage>
        <taxon>Eukaryota</taxon>
        <taxon>Sar</taxon>
        <taxon>Alveolata</taxon>
        <taxon>Colpodellida</taxon>
        <taxon>Chromeraceae</taxon>
        <taxon>Chromera</taxon>
    </lineage>
</organism>
<evidence type="ECO:0000256" key="3">
    <source>
        <dbReference type="ARBA" id="ARBA00022989"/>
    </source>
</evidence>
<keyword evidence="2 7" id="KW-0812">Transmembrane</keyword>
<dbReference type="InterPro" id="IPR000615">
    <property type="entry name" value="Bestrophin"/>
</dbReference>
<feature type="transmembrane region" description="Helical" evidence="7">
    <location>
        <begin position="340"/>
        <end position="361"/>
    </location>
</feature>
<evidence type="ECO:0000256" key="6">
    <source>
        <dbReference type="SAM" id="MobiDB-lite"/>
    </source>
</evidence>
<dbReference type="PANTHER" id="PTHR10736:SF0">
    <property type="entry name" value="BESTROPHIN HOMOLOG"/>
    <property type="match status" value="1"/>
</dbReference>
<feature type="compositionally biased region" description="Polar residues" evidence="6">
    <location>
        <begin position="503"/>
        <end position="517"/>
    </location>
</feature>
<comment type="similarity">
    <text evidence="5">Belongs to the anion channel-forming bestrophin (TC 1.A.46) family. Calcium-sensitive chloride channel subfamily.</text>
</comment>
<evidence type="ECO:0000256" key="1">
    <source>
        <dbReference type="ARBA" id="ARBA00004370"/>
    </source>
</evidence>
<dbReference type="Pfam" id="PF01062">
    <property type="entry name" value="Bestrophin"/>
    <property type="match status" value="1"/>
</dbReference>
<reference evidence="8" key="1">
    <citation type="submission" date="2014-11" db="EMBL/GenBank/DDBJ databases">
        <authorList>
            <person name="Otto D Thomas"/>
            <person name="Naeem Raeece"/>
        </authorList>
    </citation>
    <scope>NUCLEOTIDE SEQUENCE</scope>
</reference>
<comment type="subcellular location">
    <subcellularLocation>
        <location evidence="1">Membrane</location>
    </subcellularLocation>
</comment>
<accession>A0A0G4GDW6</accession>
<feature type="compositionally biased region" description="Basic and acidic residues" evidence="6">
    <location>
        <begin position="567"/>
        <end position="582"/>
    </location>
</feature>
<sequence>MGNLHSSPSIHALLKGSPVLGPSLAQYGSTSRESLLESGELKRRSGRCNTGGTVLPPMPIPNPLGVEHEMRAYGKTGHEGTRVGMPLERIKIIRGVKFCDGQMMNYEPKRFLLWGVIDGIFNPASAFYSKRLLLSILFLVSISGLVFFAAIFQPVAEVENYKRNTETFRGVVTFLHSFTPFLLGLYVSVCVNRWWTIRTDGIGGLWGAIDNFCMMMSLYINQNSEEDKHTRHTVLRYCLLSHALVYKQASEEWTMSDLQEAGMITEEELSILDPLPSKHQVIWEWIAAMASEWRAAGRVPSDIELVTLHNLCLRARDGIGTAFCYTDTQLPFAYFHMISVVVWALGVAQATMTGLVFASHWRADADVMHVTIEIVFCCAIPAVYFALLYLCERLLNPLRARGAADFPATAWYEYMQHECEAFFAISGFRPWHSAPIQKVSSGLSDFPHPSEEKERQKERERLPGVAEGSENGVGGTAGGGMGVDSCGNFSPQQKEKQKDECALTNSQKSSSPQGLKTSHQHQQQQQGTHQQQGDDHKTLTAPLPSLPPPNKERCALTSSAVQQQEQQQKEQAKGGKVKPDSS</sequence>
<dbReference type="AlphaFoldDB" id="A0A0G4GDW6"/>
<feature type="transmembrane region" description="Helical" evidence="7">
    <location>
        <begin position="367"/>
        <end position="391"/>
    </location>
</feature>
<keyword evidence="4 7" id="KW-0472">Membrane</keyword>
<dbReference type="InterPro" id="IPR021134">
    <property type="entry name" value="Bestrophin-like"/>
</dbReference>
<feature type="region of interest" description="Disordered" evidence="6">
    <location>
        <begin position="35"/>
        <end position="54"/>
    </location>
</feature>
<dbReference type="GO" id="GO:0016020">
    <property type="term" value="C:membrane"/>
    <property type="evidence" value="ECO:0007669"/>
    <property type="project" value="UniProtKB-SubCell"/>
</dbReference>
<keyword evidence="3 7" id="KW-1133">Transmembrane helix</keyword>
<dbReference type="PANTHER" id="PTHR10736">
    <property type="entry name" value="BESTROPHIN"/>
    <property type="match status" value="1"/>
</dbReference>
<dbReference type="EMBL" id="CDMZ01001121">
    <property type="protein sequence ID" value="CEM27618.1"/>
    <property type="molecule type" value="Genomic_DNA"/>
</dbReference>
<proteinExistence type="inferred from homology"/>
<evidence type="ECO:0000256" key="4">
    <source>
        <dbReference type="ARBA" id="ARBA00023136"/>
    </source>
</evidence>
<feature type="compositionally biased region" description="Gly residues" evidence="6">
    <location>
        <begin position="471"/>
        <end position="482"/>
    </location>
</feature>
<feature type="transmembrane region" description="Helical" evidence="7">
    <location>
        <begin position="168"/>
        <end position="189"/>
    </location>
</feature>
<feature type="compositionally biased region" description="Basic and acidic residues" evidence="6">
    <location>
        <begin position="448"/>
        <end position="462"/>
    </location>
</feature>
<dbReference type="GO" id="GO:0005254">
    <property type="term" value="F:chloride channel activity"/>
    <property type="evidence" value="ECO:0007669"/>
    <property type="project" value="InterPro"/>
</dbReference>
<name>A0A0G4GDW6_9ALVE</name>